<dbReference type="EMBL" id="JABXWD010000391">
    <property type="protein sequence ID" value="MBV6342956.1"/>
    <property type="molecule type" value="Genomic_DNA"/>
</dbReference>
<dbReference type="InterPro" id="IPR000253">
    <property type="entry name" value="FHA_dom"/>
</dbReference>
<dbReference type="Pfam" id="PF01590">
    <property type="entry name" value="GAF"/>
    <property type="match status" value="1"/>
</dbReference>
<dbReference type="PANTHER" id="PTHR43081:SF1">
    <property type="entry name" value="ADENYLATE CYCLASE, TERMINAL-DIFFERENTIATION SPECIFIC"/>
    <property type="match status" value="1"/>
</dbReference>
<dbReference type="CDD" id="cd00060">
    <property type="entry name" value="FHA"/>
    <property type="match status" value="1"/>
</dbReference>
<dbReference type="CDD" id="cd07302">
    <property type="entry name" value="CHD"/>
    <property type="match status" value="1"/>
</dbReference>
<protein>
    <submittedName>
        <fullName evidence="3">FHA domain-containing protein</fullName>
    </submittedName>
</protein>
<dbReference type="PANTHER" id="PTHR43081">
    <property type="entry name" value="ADENYLATE CYCLASE, TERMINAL-DIFFERENTIATION SPECIFIC-RELATED"/>
    <property type="match status" value="1"/>
</dbReference>
<feature type="domain" description="FHA" evidence="1">
    <location>
        <begin position="23"/>
        <end position="77"/>
    </location>
</feature>
<dbReference type="PROSITE" id="PS50125">
    <property type="entry name" value="GUANYLATE_CYCLASE_2"/>
    <property type="match status" value="1"/>
</dbReference>
<dbReference type="SMART" id="SM00065">
    <property type="entry name" value="GAF"/>
    <property type="match status" value="1"/>
</dbReference>
<dbReference type="SUPFAM" id="SSF49879">
    <property type="entry name" value="SMAD/FHA domain"/>
    <property type="match status" value="1"/>
</dbReference>
<name>A0ABS6S2A2_9BACT</name>
<dbReference type="Proteomes" id="UP001196980">
    <property type="component" value="Unassembled WGS sequence"/>
</dbReference>
<dbReference type="SMART" id="SM00044">
    <property type="entry name" value="CYCc"/>
    <property type="match status" value="1"/>
</dbReference>
<dbReference type="Gene3D" id="3.30.450.40">
    <property type="match status" value="1"/>
</dbReference>
<dbReference type="SUPFAM" id="SSF55781">
    <property type="entry name" value="GAF domain-like"/>
    <property type="match status" value="1"/>
</dbReference>
<comment type="caution">
    <text evidence="3">The sequence shown here is derived from an EMBL/GenBank/DDBJ whole genome shotgun (WGS) entry which is preliminary data.</text>
</comment>
<dbReference type="SUPFAM" id="SSF55073">
    <property type="entry name" value="Nucleotide cyclase"/>
    <property type="match status" value="1"/>
</dbReference>
<evidence type="ECO:0000313" key="4">
    <source>
        <dbReference type="Proteomes" id="UP001196980"/>
    </source>
</evidence>
<dbReference type="PROSITE" id="PS50006">
    <property type="entry name" value="FHA_DOMAIN"/>
    <property type="match status" value="1"/>
</dbReference>
<dbReference type="InterPro" id="IPR003018">
    <property type="entry name" value="GAF"/>
</dbReference>
<keyword evidence="4" id="KW-1185">Reference proteome</keyword>
<dbReference type="Pfam" id="PF00498">
    <property type="entry name" value="FHA"/>
    <property type="match status" value="1"/>
</dbReference>
<evidence type="ECO:0000259" key="2">
    <source>
        <dbReference type="PROSITE" id="PS50125"/>
    </source>
</evidence>
<evidence type="ECO:0000259" key="1">
    <source>
        <dbReference type="PROSITE" id="PS50006"/>
    </source>
</evidence>
<reference evidence="3 4" key="1">
    <citation type="journal article" date="2020" name="J Geophys Res Biogeosci">
        <title>Magnetotaxis as an Adaptation to Enable Bacterial Shuttling of Microbial Sulfur and Sulfur Cycling Across Aquatic Oxic#Anoxic Interfaces.</title>
        <authorList>
            <person name="Li J."/>
            <person name="Liu P."/>
            <person name="Wang J."/>
            <person name="Roberts A.P."/>
            <person name="Pan Y."/>
        </authorList>
    </citation>
    <scope>NUCLEOTIDE SEQUENCE [LARGE SCALE GENOMIC DNA]</scope>
    <source>
        <strain evidence="3 4">MYR-1_YQ</strain>
    </source>
</reference>
<dbReference type="InterPro" id="IPR008984">
    <property type="entry name" value="SMAD_FHA_dom_sf"/>
</dbReference>
<evidence type="ECO:0000313" key="3">
    <source>
        <dbReference type="EMBL" id="MBV6342956.1"/>
    </source>
</evidence>
<dbReference type="InterPro" id="IPR029016">
    <property type="entry name" value="GAF-like_dom_sf"/>
</dbReference>
<feature type="domain" description="Guanylate cyclase" evidence="2">
    <location>
        <begin position="316"/>
        <end position="446"/>
    </location>
</feature>
<dbReference type="InterPro" id="IPR029787">
    <property type="entry name" value="Nucleotide_cyclase"/>
</dbReference>
<gene>
    <name evidence="3" type="ORF">HWQ67_15345</name>
</gene>
<dbReference type="Pfam" id="PF00211">
    <property type="entry name" value="Guanylate_cyc"/>
    <property type="match status" value="1"/>
</dbReference>
<dbReference type="Gene3D" id="3.30.70.1230">
    <property type="entry name" value="Nucleotide cyclase"/>
    <property type="match status" value="1"/>
</dbReference>
<dbReference type="Gene3D" id="2.60.200.20">
    <property type="match status" value="1"/>
</dbReference>
<accession>A0ABS6S2A2</accession>
<organism evidence="3 4">
    <name type="scientific">Candidatus Magnetobacterium casense</name>
    <dbReference type="NCBI Taxonomy" id="1455061"/>
    <lineage>
        <taxon>Bacteria</taxon>
        <taxon>Pseudomonadati</taxon>
        <taxon>Nitrospirota</taxon>
        <taxon>Thermodesulfovibrionia</taxon>
        <taxon>Thermodesulfovibrionales</taxon>
        <taxon>Candidatus Magnetobacteriaceae</taxon>
        <taxon>Candidatus Magnetobacterium</taxon>
    </lineage>
</organism>
<sequence>MPLLRVKREGEEDEVIAILKDVMTIGKFSTDGTSHNDIGLNDKTVSRHHARISRKNNQYYIEDLRSKNHTYVNDQEIKRVHLKDGDVISIGLSTILFETEQVRESDPTQHTQVFEELELSKTVDLNYLVIHQISEKLTKVTNLNEFYQYVMDMLLLTIKAEKCLLLISDSDGGLRCRACRGGDNTYSRSLVQRVLDTNQAVSTDSRDDYSTQTASRDVKAIICAPITGNNVPIGVIYLEDSRFEQFSENDLTLLTSVANNVSSGIERISLYEKIREEAVIKSNLERFLSPGVVTKVTEDSKKKGRISFDAEKLDASILFSDIKGFTAMSERLDPHEIARLLNDYFEIMTAIVFRYEGTLDKYVGDAVMAVFGAPLPYKHHACNAVLAAIEMQNKLKVFRSGLDKRLQFDIRIGINTGEVVTGYMGSPHRMEYTVLGEAVNVAARLEALAQPGGIFIGKLTYEQSKDKIDSAFVGRVKTPKGEKDMDIYKVIGLKKSQQTG</sequence>
<proteinExistence type="predicted"/>
<dbReference type="SMART" id="SM00240">
    <property type="entry name" value="FHA"/>
    <property type="match status" value="1"/>
</dbReference>
<dbReference type="InterPro" id="IPR050697">
    <property type="entry name" value="Adenylyl/Guanylyl_Cyclase_3/4"/>
</dbReference>
<dbReference type="RefSeq" id="WP_218253564.1">
    <property type="nucleotide sequence ID" value="NZ_JABXWD010000391.1"/>
</dbReference>
<dbReference type="InterPro" id="IPR001054">
    <property type="entry name" value="A/G_cyclase"/>
</dbReference>